<dbReference type="Proteomes" id="UP000275267">
    <property type="component" value="Unassembled WGS sequence"/>
</dbReference>
<feature type="compositionally biased region" description="Acidic residues" evidence="1">
    <location>
        <begin position="161"/>
        <end position="170"/>
    </location>
</feature>
<feature type="compositionally biased region" description="Basic residues" evidence="1">
    <location>
        <begin position="186"/>
        <end position="196"/>
    </location>
</feature>
<dbReference type="InterPro" id="IPR024752">
    <property type="entry name" value="Myb/SANT-like_dom"/>
</dbReference>
<dbReference type="AlphaFoldDB" id="A0A3L6SW49"/>
<evidence type="ECO:0000256" key="1">
    <source>
        <dbReference type="SAM" id="MobiDB-lite"/>
    </source>
</evidence>
<accession>A0A3L6SW49</accession>
<dbReference type="PANTHER" id="PTHR47069:SF1">
    <property type="entry name" value="OS03G0580500 PROTEIN"/>
    <property type="match status" value="1"/>
</dbReference>
<feature type="compositionally biased region" description="Basic and acidic residues" evidence="1">
    <location>
        <begin position="174"/>
        <end position="184"/>
    </location>
</feature>
<protein>
    <recommendedName>
        <fullName evidence="2">Myb/SANT-like domain-containing protein</fullName>
    </recommendedName>
</protein>
<comment type="caution">
    <text evidence="3">The sequence shown here is derived from an EMBL/GenBank/DDBJ whole genome shotgun (WGS) entry which is preliminary data.</text>
</comment>
<organism evidence="3 4">
    <name type="scientific">Panicum miliaceum</name>
    <name type="common">Proso millet</name>
    <name type="synonym">Broomcorn millet</name>
    <dbReference type="NCBI Taxonomy" id="4540"/>
    <lineage>
        <taxon>Eukaryota</taxon>
        <taxon>Viridiplantae</taxon>
        <taxon>Streptophyta</taxon>
        <taxon>Embryophyta</taxon>
        <taxon>Tracheophyta</taxon>
        <taxon>Spermatophyta</taxon>
        <taxon>Magnoliopsida</taxon>
        <taxon>Liliopsida</taxon>
        <taxon>Poales</taxon>
        <taxon>Poaceae</taxon>
        <taxon>PACMAD clade</taxon>
        <taxon>Panicoideae</taxon>
        <taxon>Panicodae</taxon>
        <taxon>Paniceae</taxon>
        <taxon>Panicinae</taxon>
        <taxon>Panicum</taxon>
        <taxon>Panicum sect. Panicum</taxon>
    </lineage>
</organism>
<feature type="domain" description="Myb/SANT-like" evidence="2">
    <location>
        <begin position="16"/>
        <end position="110"/>
    </location>
</feature>
<feature type="region of interest" description="Disordered" evidence="1">
    <location>
        <begin position="161"/>
        <end position="196"/>
    </location>
</feature>
<evidence type="ECO:0000259" key="2">
    <source>
        <dbReference type="Pfam" id="PF12776"/>
    </source>
</evidence>
<proteinExistence type="predicted"/>
<gene>
    <name evidence="3" type="ORF">C2845_PM05G17810</name>
</gene>
<dbReference type="EMBL" id="PQIB02000003">
    <property type="protein sequence ID" value="RLN28547.1"/>
    <property type="molecule type" value="Genomic_DNA"/>
</dbReference>
<evidence type="ECO:0000313" key="3">
    <source>
        <dbReference type="EMBL" id="RLN28547.1"/>
    </source>
</evidence>
<name>A0A3L6SW49_PANMI</name>
<reference evidence="4" key="1">
    <citation type="journal article" date="2019" name="Nat. Commun.">
        <title>The genome of broomcorn millet.</title>
        <authorList>
            <person name="Zou C."/>
            <person name="Miki D."/>
            <person name="Li D."/>
            <person name="Tang Q."/>
            <person name="Xiao L."/>
            <person name="Rajput S."/>
            <person name="Deng P."/>
            <person name="Jia W."/>
            <person name="Huang R."/>
            <person name="Zhang M."/>
            <person name="Sun Y."/>
            <person name="Hu J."/>
            <person name="Fu X."/>
            <person name="Schnable P.S."/>
            <person name="Li F."/>
            <person name="Zhang H."/>
            <person name="Feng B."/>
            <person name="Zhu X."/>
            <person name="Liu R."/>
            <person name="Schnable J.C."/>
            <person name="Zhu J.-K."/>
            <person name="Zhang H."/>
        </authorList>
    </citation>
    <scope>NUCLEOTIDE SEQUENCE [LARGE SCALE GENOMIC DNA]</scope>
</reference>
<evidence type="ECO:0000313" key="4">
    <source>
        <dbReference type="Proteomes" id="UP000275267"/>
    </source>
</evidence>
<sequence>MNKTLFGSRIGDKADWGDGFVRHLFDACKEEIEAGNRSTGIFTTTGWKNVVSKFAQKSGDNQTKKQLKNKLNVLKKEYSTFMEFKNCATCLGWDETKQTIVCSREWWDEHLAKCNNKEKGIKCNHVKFRKQGSKFIDDLHFIFGKSHVSGASASYLEDISSDEASDEDVAEVPKPAEKAEETVKPGKNKRKGLSYS</sequence>
<keyword evidence="4" id="KW-1185">Reference proteome</keyword>
<dbReference type="STRING" id="4540.A0A3L6SW49"/>
<dbReference type="PANTHER" id="PTHR47069">
    <property type="match status" value="1"/>
</dbReference>
<dbReference type="OrthoDB" id="679580at2759"/>
<dbReference type="Pfam" id="PF12776">
    <property type="entry name" value="Myb_DNA-bind_3"/>
    <property type="match status" value="1"/>
</dbReference>